<evidence type="ECO:0000256" key="3">
    <source>
        <dbReference type="ARBA" id="ARBA00022777"/>
    </source>
</evidence>
<evidence type="ECO:0000256" key="2">
    <source>
        <dbReference type="ARBA" id="ARBA00022741"/>
    </source>
</evidence>
<name>A0A8J5L695_ZINOF</name>
<reference evidence="8 9" key="1">
    <citation type="submission" date="2020-08" db="EMBL/GenBank/DDBJ databases">
        <title>Plant Genome Project.</title>
        <authorList>
            <person name="Zhang R.-G."/>
        </authorList>
    </citation>
    <scope>NUCLEOTIDE SEQUENCE [LARGE SCALE GENOMIC DNA]</scope>
    <source>
        <tissue evidence="8">Rhizome</tissue>
    </source>
</reference>
<evidence type="ECO:0000256" key="4">
    <source>
        <dbReference type="ARBA" id="ARBA00022840"/>
    </source>
</evidence>
<evidence type="ECO:0000313" key="9">
    <source>
        <dbReference type="Proteomes" id="UP000734854"/>
    </source>
</evidence>
<dbReference type="EMBL" id="JACMSC010000011">
    <property type="protein sequence ID" value="KAG6501955.1"/>
    <property type="molecule type" value="Genomic_DNA"/>
</dbReference>
<keyword evidence="6" id="KW-0723">Serine/threonine-protein kinase</keyword>
<feature type="binding site" evidence="5">
    <location>
        <position position="40"/>
    </location>
    <ligand>
        <name>ATP</name>
        <dbReference type="ChEBI" id="CHEBI:30616"/>
    </ligand>
</feature>
<dbReference type="GO" id="GO:0007165">
    <property type="term" value="P:signal transduction"/>
    <property type="evidence" value="ECO:0007669"/>
    <property type="project" value="TreeGrafter"/>
</dbReference>
<feature type="domain" description="Protein kinase" evidence="7">
    <location>
        <begin position="8"/>
        <end position="272"/>
    </location>
</feature>
<dbReference type="PROSITE" id="PS50011">
    <property type="entry name" value="PROTEIN_KINASE_DOM"/>
    <property type="match status" value="1"/>
</dbReference>
<dbReference type="GO" id="GO:0005524">
    <property type="term" value="F:ATP binding"/>
    <property type="evidence" value="ECO:0007669"/>
    <property type="project" value="UniProtKB-UniRule"/>
</dbReference>
<dbReference type="PANTHER" id="PTHR48011">
    <property type="entry name" value="CCR4-NOT TRANSCRIPTIONAL COMPLEX SUBUNIT CAF120-RELATED"/>
    <property type="match status" value="1"/>
</dbReference>
<dbReference type="Proteomes" id="UP000734854">
    <property type="component" value="Unassembled WGS sequence"/>
</dbReference>
<proteinExistence type="inferred from homology"/>
<dbReference type="InterPro" id="IPR017441">
    <property type="entry name" value="Protein_kinase_ATP_BS"/>
</dbReference>
<sequence>MESKGDSWIRGILLGRGSFGTVSLAFDPSAVPAGRIFAVKSVSLASGCSASVDFLENEIRILESLSSPFVVEYLGDDTTVEVGAGVCRNLHLEYLPGGTAADLGGCADESSVRAYARCVARALRYLHDVAGVVHCDVKGRNVLLGEAPGVAKLADFGSAMRISDVFSGDRRSLQGTPLWMAPEVARGEIPRPESDVWSFGCTVIEMLTGVAPWSSWKPKDAAEAMFRIGYGPELPEYPSHLSKQGRDFLDKCLRKDPKERWTAEQLLQHPFLAEAEPPTEQTPRGVLEWANLQLDYDSDDDSYGDFDSVCLISEGIERVRELASSGSPPAAWNNDGWEQVRNPEELAVDKCGREVEQQKCWEISRMDCSVFSALCSWCCFVKCDLSCYDEIIVNRQFHAALSRLVLRIEEYIFLSSSPCHHGLWSSGCHGKYEMTASASGFMLKLKYCGLFGSLP</sequence>
<dbReference type="SMART" id="SM00220">
    <property type="entry name" value="S_TKc"/>
    <property type="match status" value="1"/>
</dbReference>
<dbReference type="CDD" id="cd06606">
    <property type="entry name" value="STKc_MAPKKK"/>
    <property type="match status" value="1"/>
</dbReference>
<dbReference type="PROSITE" id="PS00107">
    <property type="entry name" value="PROTEIN_KINASE_ATP"/>
    <property type="match status" value="1"/>
</dbReference>
<dbReference type="InterPro" id="IPR011009">
    <property type="entry name" value="Kinase-like_dom_sf"/>
</dbReference>
<dbReference type="Pfam" id="PF00069">
    <property type="entry name" value="Pkinase"/>
    <property type="match status" value="1"/>
</dbReference>
<accession>A0A8J5L695</accession>
<keyword evidence="3" id="KW-0418">Kinase</keyword>
<dbReference type="PANTHER" id="PTHR48011:SF7">
    <property type="entry name" value="F10K1.14 PROTEIN"/>
    <property type="match status" value="1"/>
</dbReference>
<dbReference type="AlphaFoldDB" id="A0A8J5L695"/>
<dbReference type="PROSITE" id="PS00108">
    <property type="entry name" value="PROTEIN_KINASE_ST"/>
    <property type="match status" value="1"/>
</dbReference>
<protein>
    <recommendedName>
        <fullName evidence="7">Protein kinase domain-containing protein</fullName>
    </recommendedName>
</protein>
<evidence type="ECO:0000256" key="1">
    <source>
        <dbReference type="ARBA" id="ARBA00022679"/>
    </source>
</evidence>
<dbReference type="GO" id="GO:0004674">
    <property type="term" value="F:protein serine/threonine kinase activity"/>
    <property type="evidence" value="ECO:0007669"/>
    <property type="project" value="UniProtKB-KW"/>
</dbReference>
<dbReference type="InterPro" id="IPR052751">
    <property type="entry name" value="Plant_MAPKKK"/>
</dbReference>
<comment type="caution">
    <text evidence="8">The sequence shown here is derived from an EMBL/GenBank/DDBJ whole genome shotgun (WGS) entry which is preliminary data.</text>
</comment>
<keyword evidence="4 5" id="KW-0067">ATP-binding</keyword>
<dbReference type="InterPro" id="IPR008271">
    <property type="entry name" value="Ser/Thr_kinase_AS"/>
</dbReference>
<evidence type="ECO:0000256" key="5">
    <source>
        <dbReference type="PROSITE-ProRule" id="PRU10141"/>
    </source>
</evidence>
<evidence type="ECO:0000256" key="6">
    <source>
        <dbReference type="RuleBase" id="RU000304"/>
    </source>
</evidence>
<organism evidence="8 9">
    <name type="scientific">Zingiber officinale</name>
    <name type="common">Ginger</name>
    <name type="synonym">Amomum zingiber</name>
    <dbReference type="NCBI Taxonomy" id="94328"/>
    <lineage>
        <taxon>Eukaryota</taxon>
        <taxon>Viridiplantae</taxon>
        <taxon>Streptophyta</taxon>
        <taxon>Embryophyta</taxon>
        <taxon>Tracheophyta</taxon>
        <taxon>Spermatophyta</taxon>
        <taxon>Magnoliopsida</taxon>
        <taxon>Liliopsida</taxon>
        <taxon>Zingiberales</taxon>
        <taxon>Zingiberaceae</taxon>
        <taxon>Zingiber</taxon>
    </lineage>
</organism>
<keyword evidence="1" id="KW-0808">Transferase</keyword>
<evidence type="ECO:0000259" key="7">
    <source>
        <dbReference type="PROSITE" id="PS50011"/>
    </source>
</evidence>
<keyword evidence="2 5" id="KW-0547">Nucleotide-binding</keyword>
<dbReference type="SUPFAM" id="SSF56112">
    <property type="entry name" value="Protein kinase-like (PK-like)"/>
    <property type="match status" value="1"/>
</dbReference>
<dbReference type="Gene3D" id="1.10.510.10">
    <property type="entry name" value="Transferase(Phosphotransferase) domain 1"/>
    <property type="match status" value="1"/>
</dbReference>
<dbReference type="InterPro" id="IPR000719">
    <property type="entry name" value="Prot_kinase_dom"/>
</dbReference>
<comment type="similarity">
    <text evidence="6">Belongs to the protein kinase superfamily.</text>
</comment>
<evidence type="ECO:0000313" key="8">
    <source>
        <dbReference type="EMBL" id="KAG6501955.1"/>
    </source>
</evidence>
<gene>
    <name evidence="8" type="ORF">ZIOFF_041839</name>
</gene>
<keyword evidence="9" id="KW-1185">Reference proteome</keyword>